<dbReference type="AlphaFoldDB" id="A0A1U7LIQ3"/>
<dbReference type="GO" id="GO:0008608">
    <property type="term" value="P:attachment of spindle microtubules to kinetochore"/>
    <property type="evidence" value="ECO:0007669"/>
    <property type="project" value="InterPro"/>
</dbReference>
<organism evidence="17 18">
    <name type="scientific">Neolecta irregularis (strain DAH-3)</name>
    <dbReference type="NCBI Taxonomy" id="1198029"/>
    <lineage>
        <taxon>Eukaryota</taxon>
        <taxon>Fungi</taxon>
        <taxon>Dikarya</taxon>
        <taxon>Ascomycota</taxon>
        <taxon>Taphrinomycotina</taxon>
        <taxon>Neolectales</taxon>
        <taxon>Neolectaceae</taxon>
        <taxon>Neolecta</taxon>
    </lineage>
</organism>
<proteinExistence type="inferred from homology"/>
<dbReference type="InterPro" id="IPR013964">
    <property type="entry name" value="DASH_Ask1"/>
</dbReference>
<keyword evidence="16" id="KW-0137">Centromere</keyword>
<dbReference type="GO" id="GO:0072686">
    <property type="term" value="C:mitotic spindle"/>
    <property type="evidence" value="ECO:0007669"/>
    <property type="project" value="InterPro"/>
</dbReference>
<evidence type="ECO:0000313" key="17">
    <source>
        <dbReference type="EMBL" id="OLL22546.1"/>
    </source>
</evidence>
<dbReference type="GO" id="GO:0005874">
    <property type="term" value="C:microtubule"/>
    <property type="evidence" value="ECO:0007669"/>
    <property type="project" value="UniProtKB-KW"/>
</dbReference>
<comment type="subcellular location">
    <subcellularLocation>
        <location evidence="3">Chromosome</location>
        <location evidence="3">Centromere</location>
        <location evidence="3">Kinetochore</location>
    </subcellularLocation>
    <subcellularLocation>
        <location evidence="2">Cytoplasm</location>
        <location evidence="2">Cytoskeleton</location>
        <location evidence="2">Spindle</location>
    </subcellularLocation>
    <subcellularLocation>
        <location evidence="1">Nucleus</location>
    </subcellularLocation>
</comment>
<dbReference type="PANTHER" id="PTHR28200:SF1">
    <property type="entry name" value="DASH COMPLEX SUBUNIT ASK1"/>
    <property type="match status" value="1"/>
</dbReference>
<keyword evidence="13" id="KW-0206">Cytoskeleton</keyword>
<evidence type="ECO:0000256" key="3">
    <source>
        <dbReference type="ARBA" id="ARBA00004629"/>
    </source>
</evidence>
<evidence type="ECO:0000256" key="5">
    <source>
        <dbReference type="ARBA" id="ARBA00014520"/>
    </source>
</evidence>
<dbReference type="OrthoDB" id="5573898at2759"/>
<evidence type="ECO:0000256" key="14">
    <source>
        <dbReference type="ARBA" id="ARBA00023242"/>
    </source>
</evidence>
<comment type="caution">
    <text evidence="17">The sequence shown here is derived from an EMBL/GenBank/DDBJ whole genome shotgun (WGS) entry which is preliminary data.</text>
</comment>
<keyword evidence="11" id="KW-0159">Chromosome partition</keyword>
<keyword evidence="14" id="KW-0539">Nucleus</keyword>
<keyword evidence="15" id="KW-0131">Cell cycle</keyword>
<evidence type="ECO:0000256" key="13">
    <source>
        <dbReference type="ARBA" id="ARBA00023212"/>
    </source>
</evidence>
<dbReference type="GO" id="GO:0044732">
    <property type="term" value="C:mitotic spindle pole body"/>
    <property type="evidence" value="ECO:0007669"/>
    <property type="project" value="TreeGrafter"/>
</dbReference>
<keyword evidence="6" id="KW-0158">Chromosome</keyword>
<evidence type="ECO:0000256" key="16">
    <source>
        <dbReference type="ARBA" id="ARBA00023328"/>
    </source>
</evidence>
<evidence type="ECO:0000256" key="9">
    <source>
        <dbReference type="ARBA" id="ARBA00022701"/>
    </source>
</evidence>
<evidence type="ECO:0000256" key="4">
    <source>
        <dbReference type="ARBA" id="ARBA00010731"/>
    </source>
</evidence>
<comment type="similarity">
    <text evidence="4">Belongs to the DASH complex ASK1 family.</text>
</comment>
<evidence type="ECO:0000256" key="11">
    <source>
        <dbReference type="ARBA" id="ARBA00022829"/>
    </source>
</evidence>
<evidence type="ECO:0000256" key="8">
    <source>
        <dbReference type="ARBA" id="ARBA00022618"/>
    </source>
</evidence>
<evidence type="ECO:0000256" key="10">
    <source>
        <dbReference type="ARBA" id="ARBA00022776"/>
    </source>
</evidence>
<evidence type="ECO:0000256" key="6">
    <source>
        <dbReference type="ARBA" id="ARBA00022454"/>
    </source>
</evidence>
<sequence>MSSEMSQLTTELETLEQSITLTLQEIDHNFSKCHQIITSCILPLVEKYSDSSKEIWSSSKFWKQFFEESAHVSFSSYEEPATATTEGSIKMGEERDEETFLGSSGLVDESTPGNEGNKKTQWADIVSPFEQLQREMSRYQGSCTPMTVTLDEMQTPRRDFEKGGLEKGGLDGLEKGLDGLEKGLDGQFIETLKGHEPLRKRQFIDEPLRKEVFIETLKGQFIDSTPVRKQDILLHRVLDSNWRLKATPFEQSISSTCSSPIEPRLNSVVFTPKRVEESDSEDEGTMSPPVTMQFSVAQSRLLRTPARDVACRLVDDILKTAGGCSSGFEETGESTMMNLNLNSFSDSDSVRFSVDGTGSPIRK</sequence>
<name>A0A1U7LIQ3_NEOID</name>
<evidence type="ECO:0000256" key="1">
    <source>
        <dbReference type="ARBA" id="ARBA00004123"/>
    </source>
</evidence>
<keyword evidence="18" id="KW-1185">Reference proteome</keyword>
<dbReference type="GO" id="GO:0042729">
    <property type="term" value="C:DASH complex"/>
    <property type="evidence" value="ECO:0007669"/>
    <property type="project" value="InterPro"/>
</dbReference>
<dbReference type="GO" id="GO:0051301">
    <property type="term" value="P:cell division"/>
    <property type="evidence" value="ECO:0007669"/>
    <property type="project" value="UniProtKB-KW"/>
</dbReference>
<dbReference type="STRING" id="1198029.A0A1U7LIQ3"/>
<accession>A0A1U7LIQ3</accession>
<dbReference type="OMA" id="ARFWKQF"/>
<keyword evidence="7" id="KW-0963">Cytoplasm</keyword>
<evidence type="ECO:0000256" key="7">
    <source>
        <dbReference type="ARBA" id="ARBA00022490"/>
    </source>
</evidence>
<keyword evidence="12" id="KW-0995">Kinetochore</keyword>
<dbReference type="EMBL" id="LXFE01003051">
    <property type="protein sequence ID" value="OLL22546.1"/>
    <property type="molecule type" value="Genomic_DNA"/>
</dbReference>
<dbReference type="Pfam" id="PF08655">
    <property type="entry name" value="DASH_Ask1"/>
    <property type="match status" value="1"/>
</dbReference>
<evidence type="ECO:0000256" key="2">
    <source>
        <dbReference type="ARBA" id="ARBA00004186"/>
    </source>
</evidence>
<dbReference type="PANTHER" id="PTHR28200">
    <property type="entry name" value="DASH COMPLEX SUBUNIT ASK1"/>
    <property type="match status" value="1"/>
</dbReference>
<gene>
    <name evidence="17" type="ORF">NEOLI_003587</name>
</gene>
<reference evidence="17 18" key="1">
    <citation type="submission" date="2016-04" db="EMBL/GenBank/DDBJ databases">
        <title>Evolutionary innovation and constraint leading to complex multicellularity in the Ascomycota.</title>
        <authorList>
            <person name="Cisse O."/>
            <person name="Nguyen A."/>
            <person name="Hewitt D.A."/>
            <person name="Jedd G."/>
            <person name="Stajich J.E."/>
        </authorList>
    </citation>
    <scope>NUCLEOTIDE SEQUENCE [LARGE SCALE GENOMIC DNA]</scope>
    <source>
        <strain evidence="17 18">DAH-3</strain>
    </source>
</reference>
<keyword evidence="9" id="KW-0493">Microtubule</keyword>
<evidence type="ECO:0000313" key="18">
    <source>
        <dbReference type="Proteomes" id="UP000186594"/>
    </source>
</evidence>
<protein>
    <recommendedName>
        <fullName evidence="5">DASH complex subunit ASK1</fullName>
    </recommendedName>
</protein>
<dbReference type="Proteomes" id="UP000186594">
    <property type="component" value="Unassembled WGS sequence"/>
</dbReference>
<evidence type="ECO:0000256" key="15">
    <source>
        <dbReference type="ARBA" id="ARBA00023306"/>
    </source>
</evidence>
<keyword evidence="10" id="KW-0498">Mitosis</keyword>
<evidence type="ECO:0000256" key="12">
    <source>
        <dbReference type="ARBA" id="ARBA00022838"/>
    </source>
</evidence>
<keyword evidence="8" id="KW-0132">Cell division</keyword>